<sequence length="133" mass="14222">METHLSSRPAPTADESLGVVLWLRILTTDLSVALPFYQQLFGWTYTQDDPLRYTIYNVDHGLGAIIGGQPRPSAPNVVLYVAVDDLRAKIALAQSLGGTVVSGPVVLSPTTAYADVKDPTGTVIGMFTSSWTG</sequence>
<dbReference type="InterPro" id="IPR029068">
    <property type="entry name" value="Glyas_Bleomycin-R_OHBP_Dase"/>
</dbReference>
<dbReference type="InterPro" id="IPR037523">
    <property type="entry name" value="VOC_core"/>
</dbReference>
<dbReference type="Gene3D" id="3.10.180.10">
    <property type="entry name" value="2,3-Dihydroxybiphenyl 1,2-Dioxygenase, domain 1"/>
    <property type="match status" value="1"/>
</dbReference>
<proteinExistence type="predicted"/>
<dbReference type="PROSITE" id="PS51819">
    <property type="entry name" value="VOC"/>
    <property type="match status" value="1"/>
</dbReference>
<dbReference type="Pfam" id="PF00903">
    <property type="entry name" value="Glyoxalase"/>
    <property type="match status" value="1"/>
</dbReference>
<dbReference type="EMBL" id="BOPG01000053">
    <property type="protein sequence ID" value="GIJ60397.1"/>
    <property type="molecule type" value="Genomic_DNA"/>
</dbReference>
<dbReference type="RefSeq" id="WP_204004636.1">
    <property type="nucleotide sequence ID" value="NZ_BOPG01000053.1"/>
</dbReference>
<accession>A0A8J3ZCI0</accession>
<comment type="caution">
    <text evidence="2">The sequence shown here is derived from an EMBL/GenBank/DDBJ whole genome shotgun (WGS) entry which is preliminary data.</text>
</comment>
<evidence type="ECO:0000313" key="3">
    <source>
        <dbReference type="Proteomes" id="UP000612585"/>
    </source>
</evidence>
<evidence type="ECO:0000313" key="2">
    <source>
        <dbReference type="EMBL" id="GIJ60397.1"/>
    </source>
</evidence>
<reference evidence="2" key="1">
    <citation type="submission" date="2021-01" db="EMBL/GenBank/DDBJ databases">
        <title>Whole genome shotgun sequence of Virgisporangium aurantiacum NBRC 16421.</title>
        <authorList>
            <person name="Komaki H."/>
            <person name="Tamura T."/>
        </authorList>
    </citation>
    <scope>NUCLEOTIDE SEQUENCE</scope>
    <source>
        <strain evidence="2">NBRC 16421</strain>
    </source>
</reference>
<dbReference type="AlphaFoldDB" id="A0A8J3ZCI0"/>
<evidence type="ECO:0000259" key="1">
    <source>
        <dbReference type="PROSITE" id="PS51819"/>
    </source>
</evidence>
<name>A0A8J3ZCI0_9ACTN</name>
<feature type="domain" description="VOC" evidence="1">
    <location>
        <begin position="19"/>
        <end position="129"/>
    </location>
</feature>
<dbReference type="SUPFAM" id="SSF54593">
    <property type="entry name" value="Glyoxalase/Bleomycin resistance protein/Dihydroxybiphenyl dioxygenase"/>
    <property type="match status" value="1"/>
</dbReference>
<organism evidence="2 3">
    <name type="scientific">Virgisporangium aurantiacum</name>
    <dbReference type="NCBI Taxonomy" id="175570"/>
    <lineage>
        <taxon>Bacteria</taxon>
        <taxon>Bacillati</taxon>
        <taxon>Actinomycetota</taxon>
        <taxon>Actinomycetes</taxon>
        <taxon>Micromonosporales</taxon>
        <taxon>Micromonosporaceae</taxon>
        <taxon>Virgisporangium</taxon>
    </lineage>
</organism>
<dbReference type="InterPro" id="IPR052164">
    <property type="entry name" value="Anthracycline_SecMetBiosynth"/>
</dbReference>
<dbReference type="PANTHER" id="PTHR33993">
    <property type="entry name" value="GLYOXALASE-RELATED"/>
    <property type="match status" value="1"/>
</dbReference>
<protein>
    <recommendedName>
        <fullName evidence="1">VOC domain-containing protein</fullName>
    </recommendedName>
</protein>
<gene>
    <name evidence="2" type="ORF">Vau01_079130</name>
</gene>
<keyword evidence="3" id="KW-1185">Reference proteome</keyword>
<dbReference type="PANTHER" id="PTHR33993:SF14">
    <property type="entry name" value="GB|AAF24581.1"/>
    <property type="match status" value="1"/>
</dbReference>
<dbReference type="InterPro" id="IPR004360">
    <property type="entry name" value="Glyas_Fos-R_dOase_dom"/>
</dbReference>
<dbReference type="Proteomes" id="UP000612585">
    <property type="component" value="Unassembled WGS sequence"/>
</dbReference>